<evidence type="ECO:0000313" key="1">
    <source>
        <dbReference type="EMBL" id="SVD73460.1"/>
    </source>
</evidence>
<proteinExistence type="predicted"/>
<protein>
    <submittedName>
        <fullName evidence="1">Uncharacterized protein</fullName>
    </submittedName>
</protein>
<accession>A0A382XRI9</accession>
<dbReference type="EMBL" id="UINC01169760">
    <property type="protein sequence ID" value="SVD73460.1"/>
    <property type="molecule type" value="Genomic_DNA"/>
</dbReference>
<gene>
    <name evidence="1" type="ORF">METZ01_LOCUS426314</name>
</gene>
<reference evidence="1" key="1">
    <citation type="submission" date="2018-05" db="EMBL/GenBank/DDBJ databases">
        <authorList>
            <person name="Lanie J.A."/>
            <person name="Ng W.-L."/>
            <person name="Kazmierczak K.M."/>
            <person name="Andrzejewski T.M."/>
            <person name="Davidsen T.M."/>
            <person name="Wayne K.J."/>
            <person name="Tettelin H."/>
            <person name="Glass J.I."/>
            <person name="Rusch D."/>
            <person name="Podicherti R."/>
            <person name="Tsui H.-C.T."/>
            <person name="Winkler M.E."/>
        </authorList>
    </citation>
    <scope>NUCLEOTIDE SEQUENCE</scope>
</reference>
<feature type="non-terminal residue" evidence="1">
    <location>
        <position position="76"/>
    </location>
</feature>
<dbReference type="AlphaFoldDB" id="A0A382XRI9"/>
<name>A0A382XRI9_9ZZZZ</name>
<organism evidence="1">
    <name type="scientific">marine metagenome</name>
    <dbReference type="NCBI Taxonomy" id="408172"/>
    <lineage>
        <taxon>unclassified sequences</taxon>
        <taxon>metagenomes</taxon>
        <taxon>ecological metagenomes</taxon>
    </lineage>
</organism>
<sequence length="76" mass="8618">MGDANTHDFKIVTKTRYFDQAVISDKEVSLLTSDFNKSLQSLKQKSVYGVLVHNADDLLKPGADKVFKQLQIFKQD</sequence>